<dbReference type="EMBL" id="JACJSI010000044">
    <property type="protein sequence ID" value="MBD2531909.1"/>
    <property type="molecule type" value="Genomic_DNA"/>
</dbReference>
<protein>
    <submittedName>
        <fullName evidence="2">Uncharacterized protein</fullName>
    </submittedName>
</protein>
<dbReference type="RefSeq" id="WP_190942570.1">
    <property type="nucleotide sequence ID" value="NZ_JACJSI010000044.1"/>
</dbReference>
<proteinExistence type="predicted"/>
<accession>A0ABR8DR16</accession>
<evidence type="ECO:0000256" key="1">
    <source>
        <dbReference type="SAM" id="Phobius"/>
    </source>
</evidence>
<evidence type="ECO:0000313" key="3">
    <source>
        <dbReference type="Proteomes" id="UP000623440"/>
    </source>
</evidence>
<feature type="transmembrane region" description="Helical" evidence="1">
    <location>
        <begin position="12"/>
        <end position="32"/>
    </location>
</feature>
<sequence length="238" mass="26207">MQLLDKKELNFTPILIISNTVLLALLLLMAMINTGQLGKLANSKTPTLVELNDGTSARVAPAGHNERSLQTISDFVGRAMVNLMSWNALPKSDELDPLKKPQLDSGVQVGDKKITTKAWATGFALSEDFRAPFLKELGNLTPNDIFNGTTQSALIVRYLREPEKLNEGKWQIDMVANLVIFQNGDQVGKAISFNKSIFVRAIDTPPLPPNASDLQVATYRARQAGMEIYKIQDLDLGK</sequence>
<organism evidence="2 3">
    <name type="scientific">Nostoc flagelliforme FACHB-838</name>
    <dbReference type="NCBI Taxonomy" id="2692904"/>
    <lineage>
        <taxon>Bacteria</taxon>
        <taxon>Bacillati</taxon>
        <taxon>Cyanobacteriota</taxon>
        <taxon>Cyanophyceae</taxon>
        <taxon>Nostocales</taxon>
        <taxon>Nostocaceae</taxon>
        <taxon>Nostoc</taxon>
    </lineage>
</organism>
<reference evidence="2 3" key="1">
    <citation type="journal article" date="2020" name="ISME J.">
        <title>Comparative genomics reveals insights into cyanobacterial evolution and habitat adaptation.</title>
        <authorList>
            <person name="Chen M.Y."/>
            <person name="Teng W.K."/>
            <person name="Zhao L."/>
            <person name="Hu C.X."/>
            <person name="Zhou Y.K."/>
            <person name="Han B.P."/>
            <person name="Song L.R."/>
            <person name="Shu W.S."/>
        </authorList>
    </citation>
    <scope>NUCLEOTIDE SEQUENCE [LARGE SCALE GENOMIC DNA]</scope>
    <source>
        <strain evidence="2 3">FACHB-838</strain>
    </source>
</reference>
<keyword evidence="3" id="KW-1185">Reference proteome</keyword>
<name>A0ABR8DR16_9NOSO</name>
<gene>
    <name evidence="2" type="ORF">H6G97_20900</name>
</gene>
<comment type="caution">
    <text evidence="2">The sequence shown here is derived from an EMBL/GenBank/DDBJ whole genome shotgun (WGS) entry which is preliminary data.</text>
</comment>
<keyword evidence="1" id="KW-0812">Transmembrane</keyword>
<dbReference type="Proteomes" id="UP000623440">
    <property type="component" value="Unassembled WGS sequence"/>
</dbReference>
<keyword evidence="1" id="KW-1133">Transmembrane helix</keyword>
<evidence type="ECO:0000313" key="2">
    <source>
        <dbReference type="EMBL" id="MBD2531909.1"/>
    </source>
</evidence>
<keyword evidence="1" id="KW-0472">Membrane</keyword>